<keyword evidence="2" id="KW-0808">Transferase</keyword>
<accession>A0ABS9Z545</accession>
<evidence type="ECO:0000313" key="3">
    <source>
        <dbReference type="Proteomes" id="UP001139104"/>
    </source>
</evidence>
<dbReference type="GO" id="GO:0016746">
    <property type="term" value="F:acyltransferase activity"/>
    <property type="evidence" value="ECO:0007669"/>
    <property type="project" value="UniProtKB-KW"/>
</dbReference>
<keyword evidence="3" id="KW-1185">Reference proteome</keyword>
<dbReference type="InterPro" id="IPR052564">
    <property type="entry name" value="N-acetyltrans/Recomb-assoc"/>
</dbReference>
<keyword evidence="2" id="KW-0012">Acyltransferase</keyword>
<proteinExistence type="predicted"/>
<dbReference type="PANTHER" id="PTHR43451:SF1">
    <property type="entry name" value="ACETYLTRANSFERASE"/>
    <property type="match status" value="1"/>
</dbReference>
<feature type="domain" description="N-acetyltransferase" evidence="1">
    <location>
        <begin position="5"/>
        <end position="165"/>
    </location>
</feature>
<dbReference type="CDD" id="cd04301">
    <property type="entry name" value="NAT_SF"/>
    <property type="match status" value="1"/>
</dbReference>
<gene>
    <name evidence="2" type="ORF">K2U94_08070</name>
</gene>
<comment type="caution">
    <text evidence="2">The sequence shown here is derived from an EMBL/GenBank/DDBJ whole genome shotgun (WGS) entry which is preliminary data.</text>
</comment>
<dbReference type="PROSITE" id="PS51186">
    <property type="entry name" value="GNAT"/>
    <property type="match status" value="1"/>
</dbReference>
<sequence length="165" mass="17573">MRENIALRPALPADAPALAALFRASVEVLAQEDYSEAQVEAWAALADDEAAFAKKLADELTIVATVGSEIAGFASLKGADHLDMLYVHPAHIRRGVGTGLCDAMEKLAGARRAASLTADVSDCAHAFFAARKYEAQKRNMVFLGDEVLGNTTMTKKLASAPEKIQ</sequence>
<dbReference type="EC" id="2.3.1.-" evidence="2"/>
<dbReference type="RefSeq" id="WP_243066718.1">
    <property type="nucleotide sequence ID" value="NZ_JAIVFK010000032.1"/>
</dbReference>
<dbReference type="PANTHER" id="PTHR43451">
    <property type="entry name" value="ACETYLTRANSFERASE (GNAT) FAMILY PROTEIN"/>
    <property type="match status" value="1"/>
</dbReference>
<evidence type="ECO:0000313" key="2">
    <source>
        <dbReference type="EMBL" id="MCI4682722.1"/>
    </source>
</evidence>
<organism evidence="2 3">
    <name type="scientific">Candidatus Rhodoblastus alkanivorans</name>
    <dbReference type="NCBI Taxonomy" id="2954117"/>
    <lineage>
        <taxon>Bacteria</taxon>
        <taxon>Pseudomonadati</taxon>
        <taxon>Pseudomonadota</taxon>
        <taxon>Alphaproteobacteria</taxon>
        <taxon>Hyphomicrobiales</taxon>
        <taxon>Rhodoblastaceae</taxon>
        <taxon>Rhodoblastus</taxon>
    </lineage>
</organism>
<dbReference type="SUPFAM" id="SSF55729">
    <property type="entry name" value="Acyl-CoA N-acyltransferases (Nat)"/>
    <property type="match status" value="1"/>
</dbReference>
<protein>
    <submittedName>
        <fullName evidence="2">GNAT family N-acetyltransferase</fullName>
        <ecNumber evidence="2">2.3.1.-</ecNumber>
    </submittedName>
</protein>
<name>A0ABS9Z545_9HYPH</name>
<dbReference type="InterPro" id="IPR016181">
    <property type="entry name" value="Acyl_CoA_acyltransferase"/>
</dbReference>
<dbReference type="Proteomes" id="UP001139104">
    <property type="component" value="Unassembled WGS sequence"/>
</dbReference>
<dbReference type="Pfam" id="PF13673">
    <property type="entry name" value="Acetyltransf_10"/>
    <property type="match status" value="1"/>
</dbReference>
<evidence type="ECO:0000259" key="1">
    <source>
        <dbReference type="PROSITE" id="PS51186"/>
    </source>
</evidence>
<dbReference type="InterPro" id="IPR000182">
    <property type="entry name" value="GNAT_dom"/>
</dbReference>
<dbReference type="Gene3D" id="3.40.630.30">
    <property type="match status" value="1"/>
</dbReference>
<dbReference type="EMBL" id="JAIVFP010000001">
    <property type="protein sequence ID" value="MCI4682722.1"/>
    <property type="molecule type" value="Genomic_DNA"/>
</dbReference>
<reference evidence="2" key="1">
    <citation type="journal article" date="2022" name="ISME J.">
        <title>Identification of active gaseous-alkane degraders at natural gas seeps.</title>
        <authorList>
            <person name="Farhan Ul Haque M."/>
            <person name="Hernandez M."/>
            <person name="Crombie A.T."/>
            <person name="Murrell J.C."/>
        </authorList>
    </citation>
    <scope>NUCLEOTIDE SEQUENCE</scope>
    <source>
        <strain evidence="2">PC2</strain>
    </source>
</reference>